<dbReference type="STRING" id="1385515.GCA_000423325_00424"/>
<gene>
    <name evidence="2" type="ORF">N791_10870</name>
</gene>
<dbReference type="eggNOG" id="COG2801">
    <property type="taxonomic scope" value="Bacteria"/>
</dbReference>
<reference evidence="2 3" key="1">
    <citation type="submission" date="2013-08" db="EMBL/GenBank/DDBJ databases">
        <title>Genomic analysis of Lysobacter defluvii.</title>
        <authorList>
            <person name="Wang Q."/>
            <person name="Wang G."/>
        </authorList>
    </citation>
    <scope>NUCLEOTIDE SEQUENCE [LARGE SCALE GENOMIC DNA]</scope>
    <source>
        <strain evidence="2 3">IMMIB APB-9</strain>
    </source>
</reference>
<organism evidence="2 3">
    <name type="scientific">Lysobacter defluvii IMMIB APB-9 = DSM 18482</name>
    <dbReference type="NCBI Taxonomy" id="1385515"/>
    <lineage>
        <taxon>Bacteria</taxon>
        <taxon>Pseudomonadati</taxon>
        <taxon>Pseudomonadota</taxon>
        <taxon>Gammaproteobacteria</taxon>
        <taxon>Lysobacterales</taxon>
        <taxon>Lysobacteraceae</taxon>
        <taxon>Novilysobacter</taxon>
    </lineage>
</organism>
<sequence>MGCLPTGEAYERIRRRIYATRDEAEADVFHYIEMFYDTRRQHGHNDGLPPVEFEKRQST</sequence>
<evidence type="ECO:0000259" key="1">
    <source>
        <dbReference type="Pfam" id="PF13333"/>
    </source>
</evidence>
<dbReference type="Proteomes" id="UP000030003">
    <property type="component" value="Unassembled WGS sequence"/>
</dbReference>
<name>A0A0A0M7U3_9GAMM</name>
<dbReference type="GO" id="GO:0015074">
    <property type="term" value="P:DNA integration"/>
    <property type="evidence" value="ECO:0007669"/>
    <property type="project" value="InterPro"/>
</dbReference>
<proteinExistence type="predicted"/>
<feature type="domain" description="Integrase catalytic" evidence="1">
    <location>
        <begin position="13"/>
        <end position="56"/>
    </location>
</feature>
<evidence type="ECO:0000313" key="2">
    <source>
        <dbReference type="EMBL" id="KGO99155.1"/>
    </source>
</evidence>
<dbReference type="AlphaFoldDB" id="A0A0A0M7U3"/>
<dbReference type="EMBL" id="AVBH01000028">
    <property type="protein sequence ID" value="KGO99155.1"/>
    <property type="molecule type" value="Genomic_DNA"/>
</dbReference>
<dbReference type="InterPro" id="IPR001584">
    <property type="entry name" value="Integrase_cat-core"/>
</dbReference>
<dbReference type="Pfam" id="PF13333">
    <property type="entry name" value="rve_2"/>
    <property type="match status" value="1"/>
</dbReference>
<protein>
    <recommendedName>
        <fullName evidence="1">Integrase catalytic domain-containing protein</fullName>
    </recommendedName>
</protein>
<comment type="caution">
    <text evidence="2">The sequence shown here is derived from an EMBL/GenBank/DDBJ whole genome shotgun (WGS) entry which is preliminary data.</text>
</comment>
<accession>A0A0A0M7U3</accession>
<evidence type="ECO:0000313" key="3">
    <source>
        <dbReference type="Proteomes" id="UP000030003"/>
    </source>
</evidence>
<keyword evidence="3" id="KW-1185">Reference proteome</keyword>